<name>A0A835JND0_9ROSI</name>
<reference evidence="1 2" key="1">
    <citation type="submission" date="2020-10" db="EMBL/GenBank/DDBJ databases">
        <title>Plant Genome Project.</title>
        <authorList>
            <person name="Zhang R.-G."/>
        </authorList>
    </citation>
    <scope>NUCLEOTIDE SEQUENCE [LARGE SCALE GENOMIC DNA]</scope>
    <source>
        <strain evidence="1">FAFU-HL-1</strain>
        <tissue evidence="1">Leaf</tissue>
    </source>
</reference>
<evidence type="ECO:0000313" key="2">
    <source>
        <dbReference type="Proteomes" id="UP000657918"/>
    </source>
</evidence>
<dbReference type="EMBL" id="JADGMS010000012">
    <property type="protein sequence ID" value="KAF9671574.1"/>
    <property type="molecule type" value="Genomic_DNA"/>
</dbReference>
<dbReference type="OrthoDB" id="250175at2759"/>
<dbReference type="Proteomes" id="UP000657918">
    <property type="component" value="Unassembled WGS sequence"/>
</dbReference>
<protein>
    <submittedName>
        <fullName evidence="1">Uncharacterized protein</fullName>
    </submittedName>
</protein>
<dbReference type="AlphaFoldDB" id="A0A835JND0"/>
<comment type="caution">
    <text evidence="1">The sequence shown here is derived from an EMBL/GenBank/DDBJ whole genome shotgun (WGS) entry which is preliminary data.</text>
</comment>
<keyword evidence="2" id="KW-1185">Reference proteome</keyword>
<gene>
    <name evidence="1" type="ORF">SADUNF_Sadunf12G0061600</name>
</gene>
<proteinExistence type="predicted"/>
<organism evidence="1 2">
    <name type="scientific">Salix dunnii</name>
    <dbReference type="NCBI Taxonomy" id="1413687"/>
    <lineage>
        <taxon>Eukaryota</taxon>
        <taxon>Viridiplantae</taxon>
        <taxon>Streptophyta</taxon>
        <taxon>Embryophyta</taxon>
        <taxon>Tracheophyta</taxon>
        <taxon>Spermatophyta</taxon>
        <taxon>Magnoliopsida</taxon>
        <taxon>eudicotyledons</taxon>
        <taxon>Gunneridae</taxon>
        <taxon>Pentapetalae</taxon>
        <taxon>rosids</taxon>
        <taxon>fabids</taxon>
        <taxon>Malpighiales</taxon>
        <taxon>Salicaceae</taxon>
        <taxon>Saliceae</taxon>
        <taxon>Salix</taxon>
    </lineage>
</organism>
<sequence length="88" mass="10155">MNDRTMEPFYLKLYRFLKLQQALTVQPGQLIGSKARPKMYMYPPFYDLYRPKPPPSEMIIGIAERIASLPPEEKSQFGPALGCNLKHP</sequence>
<evidence type="ECO:0000313" key="1">
    <source>
        <dbReference type="EMBL" id="KAF9671574.1"/>
    </source>
</evidence>
<accession>A0A835JND0</accession>